<dbReference type="InterPro" id="IPR001647">
    <property type="entry name" value="HTH_TetR"/>
</dbReference>
<dbReference type="Gene3D" id="1.10.357.10">
    <property type="entry name" value="Tetracycline Repressor, domain 2"/>
    <property type="match status" value="1"/>
</dbReference>
<reference evidence="4 5" key="1">
    <citation type="submission" date="2016-10" db="EMBL/GenBank/DDBJ databases">
        <authorList>
            <person name="de Groot N.N."/>
        </authorList>
    </citation>
    <scope>NUCLEOTIDE SEQUENCE [LARGE SCALE GENOMIC DNA]</scope>
    <source>
        <strain evidence="4 5">CGMCC 1.11147</strain>
    </source>
</reference>
<dbReference type="Pfam" id="PF17939">
    <property type="entry name" value="TetR_C_30"/>
    <property type="match status" value="1"/>
</dbReference>
<evidence type="ECO:0000256" key="1">
    <source>
        <dbReference type="ARBA" id="ARBA00023125"/>
    </source>
</evidence>
<feature type="DNA-binding region" description="H-T-H motif" evidence="2">
    <location>
        <begin position="26"/>
        <end position="45"/>
    </location>
</feature>
<dbReference type="SUPFAM" id="SSF46689">
    <property type="entry name" value="Homeodomain-like"/>
    <property type="match status" value="1"/>
</dbReference>
<proteinExistence type="predicted"/>
<evidence type="ECO:0000313" key="5">
    <source>
        <dbReference type="Proteomes" id="UP000199004"/>
    </source>
</evidence>
<dbReference type="GO" id="GO:0003677">
    <property type="term" value="F:DNA binding"/>
    <property type="evidence" value="ECO:0007669"/>
    <property type="project" value="UniProtKB-UniRule"/>
</dbReference>
<evidence type="ECO:0000256" key="2">
    <source>
        <dbReference type="PROSITE-ProRule" id="PRU00335"/>
    </source>
</evidence>
<gene>
    <name evidence="4" type="ORF">SAMN05192576_2970</name>
</gene>
<protein>
    <submittedName>
        <fullName evidence="4">Transcriptional regulator, TetR family</fullName>
    </submittedName>
</protein>
<evidence type="ECO:0000259" key="3">
    <source>
        <dbReference type="PROSITE" id="PS50977"/>
    </source>
</evidence>
<dbReference type="AlphaFoldDB" id="A0A1H0F9P6"/>
<feature type="domain" description="HTH tetR-type" evidence="3">
    <location>
        <begin position="2"/>
        <end position="63"/>
    </location>
</feature>
<dbReference type="Pfam" id="PF00440">
    <property type="entry name" value="TetR_N"/>
    <property type="match status" value="1"/>
</dbReference>
<name>A0A1H0F9P6_9ACTN</name>
<dbReference type="RefSeq" id="WP_091025595.1">
    <property type="nucleotide sequence ID" value="NZ_BKAE01000025.1"/>
</dbReference>
<organism evidence="4 5">
    <name type="scientific">Nocardioides szechwanensis</name>
    <dbReference type="NCBI Taxonomy" id="1005944"/>
    <lineage>
        <taxon>Bacteria</taxon>
        <taxon>Bacillati</taxon>
        <taxon>Actinomycetota</taxon>
        <taxon>Actinomycetes</taxon>
        <taxon>Propionibacteriales</taxon>
        <taxon>Nocardioidaceae</taxon>
        <taxon>Nocardioides</taxon>
    </lineage>
</organism>
<dbReference type="InterPro" id="IPR041586">
    <property type="entry name" value="PsrA_TetR_C"/>
</dbReference>
<dbReference type="PROSITE" id="PS50977">
    <property type="entry name" value="HTH_TETR_2"/>
    <property type="match status" value="1"/>
</dbReference>
<dbReference type="Proteomes" id="UP000199004">
    <property type="component" value="Unassembled WGS sequence"/>
</dbReference>
<keyword evidence="5" id="KW-1185">Reference proteome</keyword>
<dbReference type="OrthoDB" id="4726108at2"/>
<sequence>METTPQRLIEAATQGFAEHGISTASLVEITRQAGQRNRGAVHYHFGGREGLLVAVLAQHAGFLGQRERELLAIAQQRPDDDLASVVEAIVRPTVELVEQSTSGSNYLVILAELFERDPSSYSPEIEAVLARTGGYEVYALLRERMPAMDDELRAERFALMTFFVLGSVARRVRTAGSDGRAQLGTACFVDNLVAMASAMLTAPTVRA</sequence>
<keyword evidence="1 2" id="KW-0238">DNA-binding</keyword>
<dbReference type="EMBL" id="FNIC01000005">
    <property type="protein sequence ID" value="SDN91330.1"/>
    <property type="molecule type" value="Genomic_DNA"/>
</dbReference>
<evidence type="ECO:0000313" key="4">
    <source>
        <dbReference type="EMBL" id="SDN91330.1"/>
    </source>
</evidence>
<accession>A0A1H0F9P6</accession>
<dbReference type="STRING" id="1005944.SAMN05192576_2970"/>
<dbReference type="InterPro" id="IPR009057">
    <property type="entry name" value="Homeodomain-like_sf"/>
</dbReference>